<dbReference type="EMBL" id="SSTD01010113">
    <property type="protein sequence ID" value="TYK12629.1"/>
    <property type="molecule type" value="Genomic_DNA"/>
</dbReference>
<keyword evidence="4" id="KW-0539">Nucleus</keyword>
<dbReference type="Pfam" id="PF03514">
    <property type="entry name" value="GRAS"/>
    <property type="match status" value="1"/>
</dbReference>
<sequence length="662" mass="72388">MESGGRVHVKRFTDDLAAVICSLPASSISVCVLSLDVFAGSLILTFYFCSGRKMANMCADSGNLMAIAQQVMKQKQQQEQQQQHPQHQPQQLTGPCTFGLNPWSASNHALSGAPDLGFGLTGAGFPDPFQVQRVVDSGETSFQFPNLEHHSPAFRFSDFDGGAAAEFDSDEWMESLMAGGDSTDSSNLPSGCDAWQSNSDFAFYAADPFVPCPSRLTIPCSSPSDLNRVIFPDPPKSEPAVEPPVVSWTGIPPATLSAVVKDTQIPNPPLAVLKSEDNGGSSSSAETESTPPLLKTLIECARISESEPDRAAQTLIKLKESSSDHGDPTERVAFYFMDALCRRLSLRSDSRLISCESTSDDFTLSYKALNDACPYSKFAHLTANQAILESTENASKIHIIDFGIAQGVQWAALLQALATRSTGKPTGIRISGIPAPMLGNCPATGLFATGNRLAEFAKLLELNFEFDPILTPIEELNESSFQMDTDETLAVNFMLQLYNLLDETPRAVLNVLQLAKSLNPKIVTLGEYEASLNRVGFFNRFKNALRHYSAVFESLDPKLPRDSNERLHLEKLLLGRQIGGLVGPESSPGSKTVRMEDKEEWKKLMESSGFDSVNLSHYAKSQAKILLWKYDYSSEYSLMESSPGFLSLAWNEVPIITVSSWR</sequence>
<keyword evidence="3" id="KW-0804">Transcription</keyword>
<comment type="similarity">
    <text evidence="5">Belongs to the GRAS family.</text>
</comment>
<name>A0A5A7SY72_CUCMM</name>
<evidence type="ECO:0000256" key="2">
    <source>
        <dbReference type="ARBA" id="ARBA00023015"/>
    </source>
</evidence>
<feature type="region of interest" description="Leucine repeat II (LRII)" evidence="5">
    <location>
        <begin position="448"/>
        <end position="480"/>
    </location>
</feature>
<dbReference type="AlphaFoldDB" id="A0A5A7SY72"/>
<dbReference type="Proteomes" id="UP000321393">
    <property type="component" value="Unassembled WGS sequence"/>
</dbReference>
<dbReference type="PANTHER" id="PTHR31636">
    <property type="entry name" value="OSJNBA0084A10.13 PROTEIN-RELATED"/>
    <property type="match status" value="1"/>
</dbReference>
<dbReference type="OrthoDB" id="1890360at2759"/>
<gene>
    <name evidence="8" type="ORF">E5676_scaffold255G002160</name>
    <name evidence="7" type="ORF">E6C27_scaffold18G00320</name>
</gene>
<evidence type="ECO:0000256" key="4">
    <source>
        <dbReference type="ARBA" id="ARBA00023242"/>
    </source>
</evidence>
<dbReference type="STRING" id="1194695.A0A5A7SY72"/>
<feature type="short sequence motif" description="LXXLL motif" evidence="5">
    <location>
        <begin position="497"/>
        <end position="501"/>
    </location>
</feature>
<reference evidence="9 10" key="1">
    <citation type="submission" date="2019-08" db="EMBL/GenBank/DDBJ databases">
        <title>Draft genome sequences of two oriental melons (Cucumis melo L. var makuwa).</title>
        <authorList>
            <person name="Kwon S.-Y."/>
        </authorList>
    </citation>
    <scope>NUCLEOTIDE SEQUENCE [LARGE SCALE GENOMIC DNA]</scope>
    <source>
        <strain evidence="10">cv. Chang Bougi</strain>
        <strain evidence="9">cv. SW 3</strain>
        <tissue evidence="7">Leaf</tissue>
    </source>
</reference>
<comment type="caution">
    <text evidence="5">Lacks conserved residue(s) required for the propagation of feature annotation.</text>
</comment>
<evidence type="ECO:0000256" key="5">
    <source>
        <dbReference type="PROSITE-ProRule" id="PRU01191"/>
    </source>
</evidence>
<feature type="region of interest" description="Disordered" evidence="6">
    <location>
        <begin position="75"/>
        <end position="94"/>
    </location>
</feature>
<dbReference type="InterPro" id="IPR005202">
    <property type="entry name" value="TF_GRAS"/>
</dbReference>
<comment type="subcellular location">
    <subcellularLocation>
        <location evidence="1">Nucleus</location>
    </subcellularLocation>
</comment>
<protein>
    <submittedName>
        <fullName evidence="7">Scarecrow-like protein 4</fullName>
    </submittedName>
</protein>
<feature type="compositionally biased region" description="Low complexity" evidence="6">
    <location>
        <begin position="279"/>
        <end position="290"/>
    </location>
</feature>
<feature type="region of interest" description="Disordered" evidence="6">
    <location>
        <begin position="270"/>
        <end position="290"/>
    </location>
</feature>
<feature type="region of interest" description="SAW" evidence="5">
    <location>
        <begin position="583"/>
        <end position="662"/>
    </location>
</feature>
<comment type="caution">
    <text evidence="7">The sequence shown here is derived from an EMBL/GenBank/DDBJ whole genome shotgun (WGS) entry which is preliminary data.</text>
</comment>
<dbReference type="Proteomes" id="UP000321947">
    <property type="component" value="Unassembled WGS sequence"/>
</dbReference>
<evidence type="ECO:0000256" key="1">
    <source>
        <dbReference type="ARBA" id="ARBA00004123"/>
    </source>
</evidence>
<dbReference type="GO" id="GO:0005634">
    <property type="term" value="C:nucleus"/>
    <property type="evidence" value="ECO:0007669"/>
    <property type="project" value="UniProtKB-SubCell"/>
</dbReference>
<dbReference type="EMBL" id="SSTE01019703">
    <property type="protein sequence ID" value="KAA0036234.1"/>
    <property type="molecule type" value="Genomic_DNA"/>
</dbReference>
<evidence type="ECO:0000313" key="10">
    <source>
        <dbReference type="Proteomes" id="UP000321947"/>
    </source>
</evidence>
<feature type="compositionally biased region" description="Low complexity" evidence="6">
    <location>
        <begin position="75"/>
        <end position="91"/>
    </location>
</feature>
<proteinExistence type="inferred from homology"/>
<accession>A0A5A7SY72</accession>
<organism evidence="7 9">
    <name type="scientific">Cucumis melo var. makuwa</name>
    <name type="common">Oriental melon</name>
    <dbReference type="NCBI Taxonomy" id="1194695"/>
    <lineage>
        <taxon>Eukaryota</taxon>
        <taxon>Viridiplantae</taxon>
        <taxon>Streptophyta</taxon>
        <taxon>Embryophyta</taxon>
        <taxon>Tracheophyta</taxon>
        <taxon>Spermatophyta</taxon>
        <taxon>Magnoliopsida</taxon>
        <taxon>eudicotyledons</taxon>
        <taxon>Gunneridae</taxon>
        <taxon>Pentapetalae</taxon>
        <taxon>rosids</taxon>
        <taxon>fabids</taxon>
        <taxon>Cucurbitales</taxon>
        <taxon>Cucurbitaceae</taxon>
        <taxon>Benincaseae</taxon>
        <taxon>Cucumis</taxon>
    </lineage>
</organism>
<feature type="region of interest" description="PFYRE" evidence="5">
    <location>
        <begin position="489"/>
        <end position="580"/>
    </location>
</feature>
<evidence type="ECO:0000256" key="6">
    <source>
        <dbReference type="SAM" id="MobiDB-lite"/>
    </source>
</evidence>
<keyword evidence="2" id="KW-0805">Transcription regulation</keyword>
<evidence type="ECO:0000256" key="3">
    <source>
        <dbReference type="ARBA" id="ARBA00023163"/>
    </source>
</evidence>
<dbReference type="PROSITE" id="PS50985">
    <property type="entry name" value="GRAS"/>
    <property type="match status" value="1"/>
</dbReference>
<feature type="short sequence motif" description="VHIID" evidence="5">
    <location>
        <begin position="397"/>
        <end position="401"/>
    </location>
</feature>
<evidence type="ECO:0000313" key="9">
    <source>
        <dbReference type="Proteomes" id="UP000321393"/>
    </source>
</evidence>
<evidence type="ECO:0000313" key="7">
    <source>
        <dbReference type="EMBL" id="KAA0036234.1"/>
    </source>
</evidence>
<evidence type="ECO:0000313" key="8">
    <source>
        <dbReference type="EMBL" id="TYK12629.1"/>
    </source>
</evidence>